<protein>
    <recommendedName>
        <fullName evidence="1">HTH marR-type domain-containing protein</fullName>
    </recommendedName>
</protein>
<evidence type="ECO:0000313" key="3">
    <source>
        <dbReference type="Proteomes" id="UP001501725"/>
    </source>
</evidence>
<proteinExistence type="predicted"/>
<comment type="caution">
    <text evidence="2">The sequence shown here is derived from an EMBL/GenBank/DDBJ whole genome shotgun (WGS) entry which is preliminary data.</text>
</comment>
<evidence type="ECO:0000313" key="2">
    <source>
        <dbReference type="EMBL" id="GAA4323214.1"/>
    </source>
</evidence>
<dbReference type="PANTHER" id="PTHR33164:SF43">
    <property type="entry name" value="HTH-TYPE TRANSCRIPTIONAL REPRESSOR YETL"/>
    <property type="match status" value="1"/>
</dbReference>
<dbReference type="Proteomes" id="UP001501725">
    <property type="component" value="Unassembled WGS sequence"/>
</dbReference>
<dbReference type="SUPFAM" id="SSF46785">
    <property type="entry name" value="Winged helix' DNA-binding domain"/>
    <property type="match status" value="1"/>
</dbReference>
<evidence type="ECO:0000259" key="1">
    <source>
        <dbReference type="SMART" id="SM00347"/>
    </source>
</evidence>
<name>A0ABP8GFI7_9BACT</name>
<gene>
    <name evidence="2" type="ORF">GCM10023184_09910</name>
</gene>
<feature type="domain" description="HTH marR-type" evidence="1">
    <location>
        <begin position="72"/>
        <end position="172"/>
    </location>
</feature>
<keyword evidence="3" id="KW-1185">Reference proteome</keyword>
<dbReference type="EMBL" id="BAABGY010000004">
    <property type="protein sequence ID" value="GAA4323214.1"/>
    <property type="molecule type" value="Genomic_DNA"/>
</dbReference>
<dbReference type="InterPro" id="IPR036390">
    <property type="entry name" value="WH_DNA-bd_sf"/>
</dbReference>
<dbReference type="InterPro" id="IPR000835">
    <property type="entry name" value="HTH_MarR-typ"/>
</dbReference>
<sequence>MGKLVELMGAWEKFTAAHPDGTLPEFGAWLACGNDVLPDATPDAAPMAQQLALQAGYLLAKLNQYVAVYAKPLVRRHGLNSLDDFGYLATVQQSGPLSKSRACALMLQEVTTGNDIIRRLVSRGLVRETPDVQDRRQKLLHLTPEGAKLLFSLFEGFRELPDVLGPLPLPERRALLDWLGQLDRHHQQVLAEMRRSV</sequence>
<dbReference type="RefSeq" id="WP_345253862.1">
    <property type="nucleotide sequence ID" value="NZ_BAABGY010000004.1"/>
</dbReference>
<dbReference type="InterPro" id="IPR036388">
    <property type="entry name" value="WH-like_DNA-bd_sf"/>
</dbReference>
<accession>A0ABP8GFI7</accession>
<dbReference type="Pfam" id="PF13463">
    <property type="entry name" value="HTH_27"/>
    <property type="match status" value="1"/>
</dbReference>
<reference evidence="3" key="1">
    <citation type="journal article" date="2019" name="Int. J. Syst. Evol. Microbiol.">
        <title>The Global Catalogue of Microorganisms (GCM) 10K type strain sequencing project: providing services to taxonomists for standard genome sequencing and annotation.</title>
        <authorList>
            <consortium name="The Broad Institute Genomics Platform"/>
            <consortium name="The Broad Institute Genome Sequencing Center for Infectious Disease"/>
            <person name="Wu L."/>
            <person name="Ma J."/>
        </authorList>
    </citation>
    <scope>NUCLEOTIDE SEQUENCE [LARGE SCALE GENOMIC DNA]</scope>
    <source>
        <strain evidence="3">JCM 17919</strain>
    </source>
</reference>
<dbReference type="Gene3D" id="1.10.10.10">
    <property type="entry name" value="Winged helix-like DNA-binding domain superfamily/Winged helix DNA-binding domain"/>
    <property type="match status" value="1"/>
</dbReference>
<dbReference type="InterPro" id="IPR039422">
    <property type="entry name" value="MarR/SlyA-like"/>
</dbReference>
<dbReference type="SMART" id="SM00347">
    <property type="entry name" value="HTH_MARR"/>
    <property type="match status" value="1"/>
</dbReference>
<organism evidence="2 3">
    <name type="scientific">Flaviaesturariibacter amylovorans</name>
    <dbReference type="NCBI Taxonomy" id="1084520"/>
    <lineage>
        <taxon>Bacteria</taxon>
        <taxon>Pseudomonadati</taxon>
        <taxon>Bacteroidota</taxon>
        <taxon>Chitinophagia</taxon>
        <taxon>Chitinophagales</taxon>
        <taxon>Chitinophagaceae</taxon>
        <taxon>Flaviaestuariibacter</taxon>
    </lineage>
</organism>
<dbReference type="PANTHER" id="PTHR33164">
    <property type="entry name" value="TRANSCRIPTIONAL REGULATOR, MARR FAMILY"/>
    <property type="match status" value="1"/>
</dbReference>